<name>A0A2H1VPL8_SPOFR</name>
<reference evidence="1" key="1">
    <citation type="submission" date="2016-07" db="EMBL/GenBank/DDBJ databases">
        <authorList>
            <person name="Bretaudeau A."/>
        </authorList>
    </citation>
    <scope>NUCLEOTIDE SEQUENCE</scope>
    <source>
        <strain evidence="1">Rice</strain>
        <tissue evidence="1">Whole body</tissue>
    </source>
</reference>
<dbReference type="EMBL" id="ODYU01003676">
    <property type="protein sequence ID" value="SOQ42746.1"/>
    <property type="molecule type" value="Genomic_DNA"/>
</dbReference>
<protein>
    <submittedName>
        <fullName evidence="1">SFRICE_023209</fullName>
    </submittedName>
</protein>
<dbReference type="AlphaFoldDB" id="A0A2H1VPL8"/>
<organism evidence="1">
    <name type="scientific">Spodoptera frugiperda</name>
    <name type="common">Fall armyworm</name>
    <dbReference type="NCBI Taxonomy" id="7108"/>
    <lineage>
        <taxon>Eukaryota</taxon>
        <taxon>Metazoa</taxon>
        <taxon>Ecdysozoa</taxon>
        <taxon>Arthropoda</taxon>
        <taxon>Hexapoda</taxon>
        <taxon>Insecta</taxon>
        <taxon>Pterygota</taxon>
        <taxon>Neoptera</taxon>
        <taxon>Endopterygota</taxon>
        <taxon>Lepidoptera</taxon>
        <taxon>Glossata</taxon>
        <taxon>Ditrysia</taxon>
        <taxon>Noctuoidea</taxon>
        <taxon>Noctuidae</taxon>
        <taxon>Amphipyrinae</taxon>
        <taxon>Spodoptera</taxon>
    </lineage>
</organism>
<evidence type="ECO:0000313" key="1">
    <source>
        <dbReference type="EMBL" id="SOQ42746.1"/>
    </source>
</evidence>
<accession>A0A2H1VPL8</accession>
<sequence length="66" mass="7341">MPMWIRDASGSDAGPRHRTSYLYAKAGAAKSSNVRRALGTVDDRENRNAWVDEGECSVQCVRVLCR</sequence>
<proteinExistence type="predicted"/>
<gene>
    <name evidence="1" type="ORF">SFRICE_023209</name>
</gene>